<dbReference type="OrthoDB" id="9814936at2"/>
<dbReference type="Proteomes" id="UP000184268">
    <property type="component" value="Unassembled WGS sequence"/>
</dbReference>
<dbReference type="Gene3D" id="2.60.40.730">
    <property type="entry name" value="SOR catalytic domain"/>
    <property type="match status" value="1"/>
</dbReference>
<protein>
    <submittedName>
        <fullName evidence="2">Superoxide reductase</fullName>
    </submittedName>
</protein>
<dbReference type="STRING" id="299255.SAMN02745129_1248"/>
<dbReference type="EMBL" id="FQXG01000001">
    <property type="protein sequence ID" value="SHG95421.1"/>
    <property type="molecule type" value="Genomic_DNA"/>
</dbReference>
<evidence type="ECO:0000313" key="2">
    <source>
        <dbReference type="EMBL" id="SHG95421.1"/>
    </source>
</evidence>
<dbReference type="InterPro" id="IPR002742">
    <property type="entry name" value="Desulfoferrodoxin_Fe-bd_dom"/>
</dbReference>
<feature type="domain" description="Desulfoferrodoxin ferrous iron-binding" evidence="1">
    <location>
        <begin position="48"/>
        <end position="135"/>
    </location>
</feature>
<dbReference type="InterPro" id="IPR036073">
    <property type="entry name" value="Desulfoferrodoxin_Fe-bd_dom_sf"/>
</dbReference>
<dbReference type="Pfam" id="PF01880">
    <property type="entry name" value="Desulfoferrodox"/>
    <property type="match status" value="1"/>
</dbReference>
<gene>
    <name evidence="2" type="ORF">SAMN02745129_1248</name>
</gene>
<dbReference type="AlphaFoldDB" id="A0A1M5P0X1"/>
<sequence>MQRREFIRLSLVTGAAGILLPRQALADGHEASMAGGVYYTKDAPGRWDQKVAGHLPVLETDTTKGLVRITTGHEMKGYEHYIVKHTLLNSNFEFVSEKVFNPEKEMAPISEHSLEGLTGTVYALSMCNLHDVWLNSIEV</sequence>
<dbReference type="SUPFAM" id="SSF49367">
    <property type="entry name" value="Superoxide reductase-like"/>
    <property type="match status" value="1"/>
</dbReference>
<proteinExistence type="predicted"/>
<dbReference type="GO" id="GO:0016491">
    <property type="term" value="F:oxidoreductase activity"/>
    <property type="evidence" value="ECO:0007669"/>
    <property type="project" value="InterPro"/>
</dbReference>
<dbReference type="RefSeq" id="WP_067658559.1">
    <property type="nucleotide sequence ID" value="NZ_FQXG01000001.1"/>
</dbReference>
<name>A0A1M5P0X1_9GAMM</name>
<evidence type="ECO:0000259" key="1">
    <source>
        <dbReference type="Pfam" id="PF01880"/>
    </source>
</evidence>
<dbReference type="GO" id="GO:0005506">
    <property type="term" value="F:iron ion binding"/>
    <property type="evidence" value="ECO:0007669"/>
    <property type="project" value="InterPro"/>
</dbReference>
<reference evidence="2 3" key="1">
    <citation type="submission" date="2016-11" db="EMBL/GenBank/DDBJ databases">
        <authorList>
            <person name="Jaros S."/>
            <person name="Januszkiewicz K."/>
            <person name="Wedrychowicz H."/>
        </authorList>
    </citation>
    <scope>NUCLEOTIDE SEQUENCE [LARGE SCALE GENOMIC DNA]</scope>
    <source>
        <strain evidence="2 3">DSM 16917</strain>
    </source>
</reference>
<accession>A0A1M5P0X1</accession>
<evidence type="ECO:0000313" key="3">
    <source>
        <dbReference type="Proteomes" id="UP000184268"/>
    </source>
</evidence>
<keyword evidence="3" id="KW-1185">Reference proteome</keyword>
<organism evidence="2 3">
    <name type="scientific">Ferrimonas marina</name>
    <dbReference type="NCBI Taxonomy" id="299255"/>
    <lineage>
        <taxon>Bacteria</taxon>
        <taxon>Pseudomonadati</taxon>
        <taxon>Pseudomonadota</taxon>
        <taxon>Gammaproteobacteria</taxon>
        <taxon>Alteromonadales</taxon>
        <taxon>Ferrimonadaceae</taxon>
        <taxon>Ferrimonas</taxon>
    </lineage>
</organism>